<organism evidence="2">
    <name type="scientific">Cyprideis torosa</name>
    <dbReference type="NCBI Taxonomy" id="163714"/>
    <lineage>
        <taxon>Eukaryota</taxon>
        <taxon>Metazoa</taxon>
        <taxon>Ecdysozoa</taxon>
        <taxon>Arthropoda</taxon>
        <taxon>Crustacea</taxon>
        <taxon>Oligostraca</taxon>
        <taxon>Ostracoda</taxon>
        <taxon>Podocopa</taxon>
        <taxon>Podocopida</taxon>
        <taxon>Cytherocopina</taxon>
        <taxon>Cytheroidea</taxon>
        <taxon>Cytherideidae</taxon>
        <taxon>Cyprideis</taxon>
    </lineage>
</organism>
<dbReference type="AlphaFoldDB" id="A0A7R8W9V5"/>
<reference evidence="2" key="1">
    <citation type="submission" date="2020-11" db="EMBL/GenBank/DDBJ databases">
        <authorList>
            <person name="Tran Van P."/>
        </authorList>
    </citation>
    <scope>NUCLEOTIDE SEQUENCE</scope>
</reference>
<dbReference type="InterPro" id="IPR027268">
    <property type="entry name" value="Peptidase_M4/M1_CTD_sf"/>
</dbReference>
<sequence length="615" mass="68843">MDKTFLSRTVIPDWKVTTFEIETPYPTYAIGFYAVHKKYSKKVSADNENLAVYGIARDTPELLDAVELLDEVVYYFEDVLGKELPTEKMDAVFVESVPDEGYGTGEEPMGTPGLCFIYLPIHLNVAVRTNALALILSRCVAKTYFLNNFEVKSWADVWMAEGMASLNQHYAAYYANLEGTYDRGIPWEIDKAIVRDRNGGKMDALAKPIQNDNFDYDYLSSKSLAIHYMYRSIVGPQKYVEFLKDIVASDPVDQTTLWSKMQSKVDPSIVKKDIKEILSPYTSETKVPIVRLKKSSGVKQTTITGDDNFIVPVFHSTWIGDSMSEPKMVILDKKEELPMTWGEHEVFFVNARGEGYFIPMYDDEHMLAIGDVLKAVPSTAKSTFFLALSHDDNVDRTRGTDMLEKCEPQTYAVPDRWVWRAIFRLNEGNKLKEDVFRKLVNEARETADEKKTQSLFPGEYDSLIHDIKHPPMKYPPPDGGGSSTTEPAGDDLSTTEPETTAGDDLSTTESETTAGDDLSTTESETTAGDDLSTTESETTAGDDFSTTESETTAGDDLSTTESETTAGDDLSTTESETENEESSPGTVEEPPKEDTRNEEGRKARLRALLEEIWKM</sequence>
<dbReference type="GO" id="GO:0008270">
    <property type="term" value="F:zinc ion binding"/>
    <property type="evidence" value="ECO:0007669"/>
    <property type="project" value="TreeGrafter"/>
</dbReference>
<dbReference type="SUPFAM" id="SSF55486">
    <property type="entry name" value="Metalloproteases ('zincins'), catalytic domain"/>
    <property type="match status" value="1"/>
</dbReference>
<dbReference type="GO" id="GO:0005615">
    <property type="term" value="C:extracellular space"/>
    <property type="evidence" value="ECO:0007669"/>
    <property type="project" value="TreeGrafter"/>
</dbReference>
<feature type="compositionally biased region" description="Basic and acidic residues" evidence="1">
    <location>
        <begin position="589"/>
        <end position="602"/>
    </location>
</feature>
<dbReference type="GO" id="GO:0016020">
    <property type="term" value="C:membrane"/>
    <property type="evidence" value="ECO:0007669"/>
    <property type="project" value="TreeGrafter"/>
</dbReference>
<gene>
    <name evidence="2" type="ORF">CTOB1V02_LOCUS5527</name>
</gene>
<dbReference type="GO" id="GO:0005737">
    <property type="term" value="C:cytoplasm"/>
    <property type="evidence" value="ECO:0007669"/>
    <property type="project" value="TreeGrafter"/>
</dbReference>
<dbReference type="OrthoDB" id="10679283at2759"/>
<name>A0A7R8W9V5_9CRUS</name>
<dbReference type="Gene3D" id="1.10.390.10">
    <property type="entry name" value="Neutral Protease Domain 2"/>
    <property type="match status" value="1"/>
</dbReference>
<dbReference type="InterPro" id="IPR050344">
    <property type="entry name" value="Peptidase_M1_aminopeptidases"/>
</dbReference>
<dbReference type="PANTHER" id="PTHR11533">
    <property type="entry name" value="PROTEASE M1 ZINC METALLOPROTEASE"/>
    <property type="match status" value="1"/>
</dbReference>
<dbReference type="EMBL" id="OB661200">
    <property type="protein sequence ID" value="CAD7227626.1"/>
    <property type="molecule type" value="Genomic_DNA"/>
</dbReference>
<protein>
    <submittedName>
        <fullName evidence="2">Uncharacterized protein</fullName>
    </submittedName>
</protein>
<dbReference type="GO" id="GO:0042277">
    <property type="term" value="F:peptide binding"/>
    <property type="evidence" value="ECO:0007669"/>
    <property type="project" value="TreeGrafter"/>
</dbReference>
<evidence type="ECO:0000256" key="1">
    <source>
        <dbReference type="SAM" id="MobiDB-lite"/>
    </source>
</evidence>
<feature type="region of interest" description="Disordered" evidence="1">
    <location>
        <begin position="466"/>
        <end position="602"/>
    </location>
</feature>
<accession>A0A7R8W9V5</accession>
<dbReference type="GO" id="GO:0070006">
    <property type="term" value="F:metalloaminopeptidase activity"/>
    <property type="evidence" value="ECO:0007669"/>
    <property type="project" value="TreeGrafter"/>
</dbReference>
<feature type="compositionally biased region" description="Polar residues" evidence="1">
    <location>
        <begin position="505"/>
        <end position="565"/>
    </location>
</feature>
<evidence type="ECO:0000313" key="2">
    <source>
        <dbReference type="EMBL" id="CAD7227626.1"/>
    </source>
</evidence>
<dbReference type="GO" id="GO:0006508">
    <property type="term" value="P:proteolysis"/>
    <property type="evidence" value="ECO:0007669"/>
    <property type="project" value="TreeGrafter"/>
</dbReference>
<dbReference type="PANTHER" id="PTHR11533:SF299">
    <property type="entry name" value="AMINOPEPTIDASE"/>
    <property type="match status" value="1"/>
</dbReference>
<dbReference type="GO" id="GO:0043171">
    <property type="term" value="P:peptide catabolic process"/>
    <property type="evidence" value="ECO:0007669"/>
    <property type="project" value="TreeGrafter"/>
</dbReference>
<proteinExistence type="predicted"/>